<evidence type="ECO:0000313" key="3">
    <source>
        <dbReference type="EMBL" id="GER88781.1"/>
    </source>
</evidence>
<evidence type="ECO:0000256" key="2">
    <source>
        <dbReference type="SAM" id="SignalP"/>
    </source>
</evidence>
<dbReference type="RefSeq" id="WP_151756640.1">
    <property type="nucleotide sequence ID" value="NZ_BKZW01000001.1"/>
</dbReference>
<organism evidence="3 4">
    <name type="scientific">Dictyobacter vulcani</name>
    <dbReference type="NCBI Taxonomy" id="2607529"/>
    <lineage>
        <taxon>Bacteria</taxon>
        <taxon>Bacillati</taxon>
        <taxon>Chloroflexota</taxon>
        <taxon>Ktedonobacteria</taxon>
        <taxon>Ktedonobacterales</taxon>
        <taxon>Dictyobacteraceae</taxon>
        <taxon>Dictyobacter</taxon>
    </lineage>
</organism>
<evidence type="ECO:0000313" key="4">
    <source>
        <dbReference type="Proteomes" id="UP000326912"/>
    </source>
</evidence>
<name>A0A5J4KQV6_9CHLR</name>
<accession>A0A5J4KQV6</accession>
<keyword evidence="4" id="KW-1185">Reference proteome</keyword>
<dbReference type="EMBL" id="BKZW01000001">
    <property type="protein sequence ID" value="GER88781.1"/>
    <property type="molecule type" value="Genomic_DNA"/>
</dbReference>
<feature type="chain" id="PRO_5023850312" description="YtkA-like domain-containing protein" evidence="2">
    <location>
        <begin position="29"/>
        <end position="186"/>
    </location>
</feature>
<keyword evidence="1" id="KW-0812">Transmembrane</keyword>
<keyword evidence="1" id="KW-1133">Transmembrane helix</keyword>
<gene>
    <name evidence="3" type="ORF">KDW_29430</name>
</gene>
<sequence length="186" mass="19717">MDKILRPLALLCMLGFSMLLLTSGMARAASQDSGTQAARIDTVSAGPYIIAVNLSKDPPITDEQFDITIVPRDASLKLNGKVIMQPGPGTNGINLPTNLTPVGDGKGSLKASVHIPVQGAWNIVTQLDGPKGAGQASIQVVVGAPGAMAPWLAWLIGSSPLVFIAFWIIHQHRYRQRLLTSRANMA</sequence>
<dbReference type="Proteomes" id="UP000326912">
    <property type="component" value="Unassembled WGS sequence"/>
</dbReference>
<comment type="caution">
    <text evidence="3">The sequence shown here is derived from an EMBL/GenBank/DDBJ whole genome shotgun (WGS) entry which is preliminary data.</text>
</comment>
<evidence type="ECO:0008006" key="5">
    <source>
        <dbReference type="Google" id="ProtNLM"/>
    </source>
</evidence>
<protein>
    <recommendedName>
        <fullName evidence="5">YtkA-like domain-containing protein</fullName>
    </recommendedName>
</protein>
<keyword evidence="2" id="KW-0732">Signal</keyword>
<feature type="signal peptide" evidence="2">
    <location>
        <begin position="1"/>
        <end position="28"/>
    </location>
</feature>
<evidence type="ECO:0000256" key="1">
    <source>
        <dbReference type="SAM" id="Phobius"/>
    </source>
</evidence>
<proteinExistence type="predicted"/>
<keyword evidence="1" id="KW-0472">Membrane</keyword>
<dbReference type="AlphaFoldDB" id="A0A5J4KQV6"/>
<reference evidence="3 4" key="1">
    <citation type="submission" date="2019-10" db="EMBL/GenBank/DDBJ databases">
        <title>Dictyobacter vulcani sp. nov., within the class Ktedonobacteria, isolated from soil of volcanic Mt. Zao.</title>
        <authorList>
            <person name="Zheng Y."/>
            <person name="Wang C.M."/>
            <person name="Sakai Y."/>
            <person name="Abe K."/>
            <person name="Yokota A."/>
            <person name="Yabe S."/>
        </authorList>
    </citation>
    <scope>NUCLEOTIDE SEQUENCE [LARGE SCALE GENOMIC DNA]</scope>
    <source>
        <strain evidence="3 4">W12</strain>
    </source>
</reference>
<feature type="transmembrane region" description="Helical" evidence="1">
    <location>
        <begin position="151"/>
        <end position="169"/>
    </location>
</feature>